<comment type="caution">
    <text evidence="2">The sequence shown here is derived from an EMBL/GenBank/DDBJ whole genome shotgun (WGS) entry which is preliminary data.</text>
</comment>
<gene>
    <name evidence="2" type="ORF">HR057_13515</name>
</gene>
<evidence type="ECO:0000259" key="1">
    <source>
        <dbReference type="Pfam" id="PF01935"/>
    </source>
</evidence>
<dbReference type="Proteomes" id="UP000625804">
    <property type="component" value="Unassembled WGS sequence"/>
</dbReference>
<keyword evidence="2" id="KW-0547">Nucleotide-binding</keyword>
<feature type="domain" description="Helicase HerA central" evidence="1">
    <location>
        <begin position="133"/>
        <end position="448"/>
    </location>
</feature>
<sequence>MTKNAIGIITKVFFNKIVIEVPNPSDIVHNFQGELYILNGLNDFVIINKDGASKYVYQIIGLYEQEKTLFEEEQSKFSEKAFFEAVPVGEIVFNKFEYGLATFPVIGEEVYLANNEEIETILMSADDDISIILGKLTTHNVMPKINLDSILTNHSCILGNTGSGKSTTVRTFLNEIANLKDHSNLDISKANFIIFDVHGEYTDLPSEMTTVVKVKDISIDLNDLVTEDWMNLLQPSTAAQRPILLNGLKLANIIDSDDESILWIKAYCALELFNNQSTDAVAKRAKIKGLLENIDSQEIEECLNHYSPQYGNFKPEYYDEKFRKEIKSYIEKSTGCKYEDCHAYLVSCLEDAECKVNSLNDLKLALDIVLLLEEAKGNNQIRTFCSTLMTRLDNLIATFSNNLFSEDFTKKAELEDALQCEKTFTILDCSFIDDDVLLFFTSHILRRIFQNQYDEKMLTGQISKVYNLIFDEAHKYISESEKDSIVNYTKMFEVVAKEGRKFGTFLMLSSQRPSELSKTVISQCNNFILHRIRNNIDLEQMKKSIPYLNDAQINRLSYLKTGVALLVGESFSIPMEIKIDGEQYSEISKTYLPSQLWKREESVEPAPVEIVT</sequence>
<organism evidence="2 3">
    <name type="scientific">Calidifontibacillus erzurumensis</name>
    <dbReference type="NCBI Taxonomy" id="2741433"/>
    <lineage>
        <taxon>Bacteria</taxon>
        <taxon>Bacillati</taxon>
        <taxon>Bacillota</taxon>
        <taxon>Bacilli</taxon>
        <taxon>Bacillales</taxon>
        <taxon>Bacillaceae</taxon>
        <taxon>Calidifontibacillus/Schinkia group</taxon>
        <taxon>Calidifontibacillus</taxon>
    </lineage>
</organism>
<evidence type="ECO:0000313" key="2">
    <source>
        <dbReference type="EMBL" id="NSL52770.1"/>
    </source>
</evidence>
<accession>A0A8J8GF47</accession>
<keyword evidence="3" id="KW-1185">Reference proteome</keyword>
<dbReference type="Gene3D" id="3.40.50.300">
    <property type="entry name" value="P-loop containing nucleotide triphosphate hydrolases"/>
    <property type="match status" value="2"/>
</dbReference>
<dbReference type="AlphaFoldDB" id="A0A8J8GF47"/>
<evidence type="ECO:0000313" key="3">
    <source>
        <dbReference type="Proteomes" id="UP000625804"/>
    </source>
</evidence>
<dbReference type="EMBL" id="JABTTE010000021">
    <property type="protein sequence ID" value="NSL52770.1"/>
    <property type="molecule type" value="Genomic_DNA"/>
</dbReference>
<dbReference type="GO" id="GO:0005524">
    <property type="term" value="F:ATP binding"/>
    <property type="evidence" value="ECO:0007669"/>
    <property type="project" value="UniProtKB-KW"/>
</dbReference>
<dbReference type="PANTHER" id="PTHR42957">
    <property type="entry name" value="HELICASE MJ1565-RELATED"/>
    <property type="match status" value="1"/>
</dbReference>
<dbReference type="InterPro" id="IPR027417">
    <property type="entry name" value="P-loop_NTPase"/>
</dbReference>
<reference evidence="2" key="1">
    <citation type="submission" date="2020-06" db="EMBL/GenBank/DDBJ databases">
        <title>A novel thermopfilic bacterium from Erzurum, Turkey.</title>
        <authorList>
            <person name="Adiguzel A."/>
            <person name="Ay H."/>
            <person name="Baltaci M.O."/>
        </authorList>
    </citation>
    <scope>NUCLEOTIDE SEQUENCE</scope>
    <source>
        <strain evidence="2">P2</strain>
    </source>
</reference>
<dbReference type="Pfam" id="PF01935">
    <property type="entry name" value="DUF87"/>
    <property type="match status" value="1"/>
</dbReference>
<dbReference type="RefSeq" id="WP_173731970.1">
    <property type="nucleotide sequence ID" value="NZ_JABTTE010000021.1"/>
</dbReference>
<dbReference type="SUPFAM" id="SSF52540">
    <property type="entry name" value="P-loop containing nucleoside triphosphate hydrolases"/>
    <property type="match status" value="1"/>
</dbReference>
<dbReference type="InterPro" id="IPR008571">
    <property type="entry name" value="HerA-like"/>
</dbReference>
<proteinExistence type="predicted"/>
<dbReference type="InterPro" id="IPR002789">
    <property type="entry name" value="HerA_central"/>
</dbReference>
<keyword evidence="2" id="KW-0067">ATP-binding</keyword>
<name>A0A8J8GF47_9BACI</name>
<dbReference type="PANTHER" id="PTHR42957:SF1">
    <property type="entry name" value="HELICASE MJ1565-RELATED"/>
    <property type="match status" value="1"/>
</dbReference>
<protein>
    <submittedName>
        <fullName evidence="2">ATP-binding protein</fullName>
    </submittedName>
</protein>